<feature type="non-terminal residue" evidence="2">
    <location>
        <position position="51"/>
    </location>
</feature>
<name>A0AA38LC29_TAXCH</name>
<feature type="non-terminal residue" evidence="2">
    <location>
        <position position="1"/>
    </location>
</feature>
<dbReference type="EMBL" id="JAHRHJ020000004">
    <property type="protein sequence ID" value="KAH9319623.1"/>
    <property type="molecule type" value="Genomic_DNA"/>
</dbReference>
<protein>
    <submittedName>
        <fullName evidence="2">Uncharacterized protein</fullName>
    </submittedName>
</protein>
<evidence type="ECO:0000256" key="1">
    <source>
        <dbReference type="SAM" id="MobiDB-lite"/>
    </source>
</evidence>
<keyword evidence="3" id="KW-1185">Reference proteome</keyword>
<evidence type="ECO:0000313" key="3">
    <source>
        <dbReference type="Proteomes" id="UP000824469"/>
    </source>
</evidence>
<accession>A0AA38LC29</accession>
<reference evidence="2 3" key="1">
    <citation type="journal article" date="2021" name="Nat. Plants">
        <title>The Taxus genome provides insights into paclitaxel biosynthesis.</title>
        <authorList>
            <person name="Xiong X."/>
            <person name="Gou J."/>
            <person name="Liao Q."/>
            <person name="Li Y."/>
            <person name="Zhou Q."/>
            <person name="Bi G."/>
            <person name="Li C."/>
            <person name="Du R."/>
            <person name="Wang X."/>
            <person name="Sun T."/>
            <person name="Guo L."/>
            <person name="Liang H."/>
            <person name="Lu P."/>
            <person name="Wu Y."/>
            <person name="Zhang Z."/>
            <person name="Ro D.K."/>
            <person name="Shang Y."/>
            <person name="Huang S."/>
            <person name="Yan J."/>
        </authorList>
    </citation>
    <scope>NUCLEOTIDE SEQUENCE [LARGE SCALE GENOMIC DNA]</scope>
    <source>
        <strain evidence="2">Ta-2019</strain>
    </source>
</reference>
<sequence length="51" mass="5762">RDRIIKNLDSAAEDLISSGVISAVGERGHSHSGRSRWGREQSCNNWIKKKR</sequence>
<proteinExistence type="predicted"/>
<dbReference type="AlphaFoldDB" id="A0AA38LC29"/>
<feature type="region of interest" description="Disordered" evidence="1">
    <location>
        <begin position="25"/>
        <end position="51"/>
    </location>
</feature>
<gene>
    <name evidence="2" type="ORF">KI387_021392</name>
</gene>
<organism evidence="2 3">
    <name type="scientific">Taxus chinensis</name>
    <name type="common">Chinese yew</name>
    <name type="synonym">Taxus wallichiana var. chinensis</name>
    <dbReference type="NCBI Taxonomy" id="29808"/>
    <lineage>
        <taxon>Eukaryota</taxon>
        <taxon>Viridiplantae</taxon>
        <taxon>Streptophyta</taxon>
        <taxon>Embryophyta</taxon>
        <taxon>Tracheophyta</taxon>
        <taxon>Spermatophyta</taxon>
        <taxon>Pinopsida</taxon>
        <taxon>Pinidae</taxon>
        <taxon>Conifers II</taxon>
        <taxon>Cupressales</taxon>
        <taxon>Taxaceae</taxon>
        <taxon>Taxus</taxon>
    </lineage>
</organism>
<dbReference type="Proteomes" id="UP000824469">
    <property type="component" value="Unassembled WGS sequence"/>
</dbReference>
<comment type="caution">
    <text evidence="2">The sequence shown here is derived from an EMBL/GenBank/DDBJ whole genome shotgun (WGS) entry which is preliminary data.</text>
</comment>
<evidence type="ECO:0000313" key="2">
    <source>
        <dbReference type="EMBL" id="KAH9319623.1"/>
    </source>
</evidence>